<dbReference type="Pfam" id="PF07833">
    <property type="entry name" value="Cu_amine_oxidN1"/>
    <property type="match status" value="1"/>
</dbReference>
<dbReference type="Gene3D" id="3.80.10.10">
    <property type="entry name" value="Ribonuclease Inhibitor"/>
    <property type="match status" value="1"/>
</dbReference>
<dbReference type="OrthoDB" id="2680104at2"/>
<feature type="domain" description="Copper amine oxidase-like N-terminal" evidence="1">
    <location>
        <begin position="68"/>
        <end position="133"/>
    </location>
</feature>
<evidence type="ECO:0000313" key="2">
    <source>
        <dbReference type="EMBL" id="TFE23781.1"/>
    </source>
</evidence>
<dbReference type="Gene3D" id="3.30.457.10">
    <property type="entry name" value="Copper amine oxidase-like, N-terminal domain"/>
    <property type="match status" value="1"/>
</dbReference>
<reference evidence="2 3" key="1">
    <citation type="submission" date="2019-03" db="EMBL/GenBank/DDBJ databases">
        <title>Cohnella endophytica sp. nov., a novel endophytic bacterium isolated from bark of Sonneratia apetala.</title>
        <authorList>
            <person name="Tuo L."/>
        </authorList>
    </citation>
    <scope>NUCLEOTIDE SEQUENCE [LARGE SCALE GENOMIC DNA]</scope>
    <source>
        <strain evidence="2 3">CCTCC AB 208254</strain>
    </source>
</reference>
<name>A0A4Y8LWW7_9BACL</name>
<comment type="caution">
    <text evidence="2">The sequence shown here is derived from an EMBL/GenBank/DDBJ whole genome shotgun (WGS) entry which is preliminary data.</text>
</comment>
<dbReference type="RefSeq" id="WP_135153681.1">
    <property type="nucleotide sequence ID" value="NZ_SOMN01000031.1"/>
</dbReference>
<dbReference type="InterPro" id="IPR036582">
    <property type="entry name" value="Mao_N_sf"/>
</dbReference>
<organism evidence="2 3">
    <name type="scientific">Cohnella luojiensis</name>
    <dbReference type="NCBI Taxonomy" id="652876"/>
    <lineage>
        <taxon>Bacteria</taxon>
        <taxon>Bacillati</taxon>
        <taxon>Bacillota</taxon>
        <taxon>Bacilli</taxon>
        <taxon>Bacillales</taxon>
        <taxon>Paenibacillaceae</taxon>
        <taxon>Cohnella</taxon>
    </lineage>
</organism>
<sequence>MEYLYLDDNFIRDIEVLETIPNLKEVSLANNPLNEQASQVIKKLENNGVIVNLGNKDETQPEEIQVSLDAESIAFDVPPFIMDGSTMVPFRVLFEKLGLKVTWIEDTQTIIGEKEGTTIRMQVGQQSADVNGRRSY</sequence>
<dbReference type="SUPFAM" id="SSF55383">
    <property type="entry name" value="Copper amine oxidase, domain N"/>
    <property type="match status" value="2"/>
</dbReference>
<dbReference type="EMBL" id="SOMN01000031">
    <property type="protein sequence ID" value="TFE23781.1"/>
    <property type="molecule type" value="Genomic_DNA"/>
</dbReference>
<gene>
    <name evidence="2" type="ORF">E2980_18290</name>
</gene>
<protein>
    <recommendedName>
        <fullName evidence="1">Copper amine oxidase-like N-terminal domain-containing protein</fullName>
    </recommendedName>
</protein>
<dbReference type="InterPro" id="IPR012854">
    <property type="entry name" value="Cu_amine_oxidase-like_N"/>
</dbReference>
<dbReference type="InterPro" id="IPR032675">
    <property type="entry name" value="LRR_dom_sf"/>
</dbReference>
<evidence type="ECO:0000313" key="3">
    <source>
        <dbReference type="Proteomes" id="UP000297900"/>
    </source>
</evidence>
<dbReference type="AlphaFoldDB" id="A0A4Y8LWW7"/>
<dbReference type="Proteomes" id="UP000297900">
    <property type="component" value="Unassembled WGS sequence"/>
</dbReference>
<keyword evidence="3" id="KW-1185">Reference proteome</keyword>
<proteinExistence type="predicted"/>
<evidence type="ECO:0000259" key="1">
    <source>
        <dbReference type="Pfam" id="PF07833"/>
    </source>
</evidence>
<dbReference type="SUPFAM" id="SSF52075">
    <property type="entry name" value="Outer arm dynein light chain 1"/>
    <property type="match status" value="1"/>
</dbReference>
<accession>A0A4Y8LWW7</accession>